<gene>
    <name evidence="1" type="ORF">ELX58_00850</name>
</gene>
<evidence type="ECO:0000313" key="1">
    <source>
        <dbReference type="EMBL" id="QBP17749.1"/>
    </source>
</evidence>
<proteinExistence type="predicted"/>
<reference evidence="2" key="1">
    <citation type="submission" date="2018-12" db="EMBL/GenBank/DDBJ databases">
        <title>A new species of lactobacillus.</title>
        <authorList>
            <person name="Jian Y."/>
            <person name="Xin L."/>
            <person name="Hong Z.J."/>
            <person name="Ming L.Z."/>
            <person name="Hong X.Z."/>
        </authorList>
    </citation>
    <scope>NUCLEOTIDE SEQUENCE [LARGE SCALE GENOMIC DNA]</scope>
    <source>
        <strain evidence="2">HSLZ-75</strain>
    </source>
</reference>
<dbReference type="KEGG" id="lji:ELX58_00850"/>
<organism evidence="1 2">
    <name type="scientific">Acetilactobacillus jinshanensis</name>
    <dbReference type="NCBI Taxonomy" id="1720083"/>
    <lineage>
        <taxon>Bacteria</taxon>
        <taxon>Bacillati</taxon>
        <taxon>Bacillota</taxon>
        <taxon>Bacilli</taxon>
        <taxon>Lactobacillales</taxon>
        <taxon>Lactobacillaceae</taxon>
        <taxon>Acetilactobacillus</taxon>
    </lineage>
</organism>
<dbReference type="RefSeq" id="WP_133441294.1">
    <property type="nucleotide sequence ID" value="NZ_CP034726.1"/>
</dbReference>
<evidence type="ECO:0000313" key="2">
    <source>
        <dbReference type="Proteomes" id="UP000294321"/>
    </source>
</evidence>
<name>A0A4V1ALI8_9LACO</name>
<dbReference type="Pfam" id="PF24305">
    <property type="entry name" value="P8"/>
    <property type="match status" value="1"/>
</dbReference>
<dbReference type="EMBL" id="CP034726">
    <property type="protein sequence ID" value="QBP17749.1"/>
    <property type="molecule type" value="Genomic_DNA"/>
</dbReference>
<keyword evidence="2" id="KW-1185">Reference proteome</keyword>
<dbReference type="OrthoDB" id="2301549at2"/>
<sequence>MAAIDESKSLALDKKFEHNALLDKPMNKVFDWAKTDDPVRIALWNNFMENDDHDTMKTADKMLPFLKMSDDDVKTKAESLLKK</sequence>
<protein>
    <submittedName>
        <fullName evidence="1">Uncharacterized protein</fullName>
    </submittedName>
</protein>
<dbReference type="AlphaFoldDB" id="A0A4V1ALI8"/>
<dbReference type="InterPro" id="IPR056216">
    <property type="entry name" value="P8-like"/>
</dbReference>
<dbReference type="Proteomes" id="UP000294321">
    <property type="component" value="Chromosome"/>
</dbReference>
<accession>A0A4V1ALI8</accession>